<sequence>MKKFLLSAGLMISALLVLTGCEQAPQQTHLTGSTMGTYYSVKYVSDSDLPASSDIQAEIDARLELVNDQMSTYRKDSELSLFNQQKGSEPFTVSKDTAKVVTEAIRLNILSDGALDVTVGPLVNLWGFGPEGRPDRVPTEALIEERRAMTGIDFLTVDGNNLIKTNPDLYVDLSSIAKGFGVDVIADYLASLGIENYLVEIGGELQLNGKNAEGQPWRIAIEKPTSDQQTVQEIIAPGDMAIATSGDYRNYFEENGVRYSHTINPATAKPINHRLVSVTVLDKSCMTADGLSTAFMVMGPDAALALANQENIPAFFILKTDSGFNEVASDAFKPYLTR</sequence>
<keyword evidence="8 18" id="KW-0479">Metal-binding</keyword>
<dbReference type="Pfam" id="PF02424">
    <property type="entry name" value="ApbE"/>
    <property type="match status" value="1"/>
</dbReference>
<evidence type="ECO:0000256" key="5">
    <source>
        <dbReference type="ARBA" id="ARBA00022519"/>
    </source>
</evidence>
<evidence type="ECO:0000256" key="20">
    <source>
        <dbReference type="RuleBase" id="RU363002"/>
    </source>
</evidence>
<keyword evidence="6 18" id="KW-0285">Flavoprotein</keyword>
<evidence type="ECO:0000256" key="14">
    <source>
        <dbReference type="ARBA" id="ARBA00023288"/>
    </source>
</evidence>
<proteinExistence type="inferred from homology"/>
<evidence type="ECO:0000256" key="7">
    <source>
        <dbReference type="ARBA" id="ARBA00022679"/>
    </source>
</evidence>
<keyword evidence="9 20" id="KW-0732">Signal</keyword>
<dbReference type="GO" id="GO:0005886">
    <property type="term" value="C:plasma membrane"/>
    <property type="evidence" value="ECO:0007669"/>
    <property type="project" value="UniProtKB-SubCell"/>
</dbReference>
<evidence type="ECO:0000256" key="16">
    <source>
        <dbReference type="ARBA" id="ARBA00048540"/>
    </source>
</evidence>
<comment type="catalytic activity">
    <reaction evidence="16 18 20">
        <text>L-threonyl-[protein] + FAD = FMN-L-threonyl-[protein] + AMP + H(+)</text>
        <dbReference type="Rhea" id="RHEA:36847"/>
        <dbReference type="Rhea" id="RHEA-COMP:11060"/>
        <dbReference type="Rhea" id="RHEA-COMP:11061"/>
        <dbReference type="ChEBI" id="CHEBI:15378"/>
        <dbReference type="ChEBI" id="CHEBI:30013"/>
        <dbReference type="ChEBI" id="CHEBI:57692"/>
        <dbReference type="ChEBI" id="CHEBI:74257"/>
        <dbReference type="ChEBI" id="CHEBI:456215"/>
        <dbReference type="EC" id="2.7.1.180"/>
    </reaction>
</comment>
<feature type="binding site" evidence="19">
    <location>
        <position position="175"/>
    </location>
    <ligand>
        <name>Mg(2+)</name>
        <dbReference type="ChEBI" id="CHEBI:18420"/>
    </ligand>
</feature>
<dbReference type="Proteomes" id="UP000073601">
    <property type="component" value="Unassembled WGS sequence"/>
</dbReference>
<feature type="signal peptide" evidence="20">
    <location>
        <begin position="1"/>
        <end position="19"/>
    </location>
</feature>
<keyword evidence="14 20" id="KW-0449">Lipoprotein</keyword>
<evidence type="ECO:0000256" key="13">
    <source>
        <dbReference type="ARBA" id="ARBA00023139"/>
    </source>
</evidence>
<keyword evidence="5 20" id="KW-0997">Cell inner membrane</keyword>
<evidence type="ECO:0000256" key="11">
    <source>
        <dbReference type="ARBA" id="ARBA00022842"/>
    </source>
</evidence>
<reference evidence="22" key="1">
    <citation type="submission" date="2016-02" db="EMBL/GenBank/DDBJ databases">
        <authorList>
            <person name="Rodrigo-Torres Lidia"/>
            <person name="Arahal R.David."/>
        </authorList>
    </citation>
    <scope>NUCLEOTIDE SEQUENCE [LARGE SCALE GENOMIC DNA]</scope>
    <source>
        <strain evidence="22">CECT 8713</strain>
    </source>
</reference>
<evidence type="ECO:0000313" key="22">
    <source>
        <dbReference type="Proteomes" id="UP000073601"/>
    </source>
</evidence>
<protein>
    <recommendedName>
        <fullName evidence="3 18">FAD:protein FMN transferase</fullName>
        <ecNumber evidence="2 18">2.7.1.180</ecNumber>
    </recommendedName>
    <alternativeName>
        <fullName evidence="15 18">Flavin transferase</fullName>
    </alternativeName>
</protein>
<comment type="similarity">
    <text evidence="1 18 20">Belongs to the ApbE family.</text>
</comment>
<evidence type="ECO:0000256" key="2">
    <source>
        <dbReference type="ARBA" id="ARBA00011955"/>
    </source>
</evidence>
<comment type="subcellular location">
    <subcellularLocation>
        <location evidence="17 20">Cell inner membrane</location>
        <topology evidence="17 20">Lipid-anchor</topology>
        <orientation evidence="17 20">Periplasmic side</orientation>
    </subcellularLocation>
</comment>
<dbReference type="InterPro" id="IPR024932">
    <property type="entry name" value="ApbE"/>
</dbReference>
<dbReference type="InterPro" id="IPR003374">
    <property type="entry name" value="ApbE-like_sf"/>
</dbReference>
<accession>A0A128F4J1</accession>
<evidence type="ECO:0000256" key="6">
    <source>
        <dbReference type="ARBA" id="ARBA00022630"/>
    </source>
</evidence>
<keyword evidence="22" id="KW-1185">Reference proteome</keyword>
<dbReference type="RefSeq" id="WP_062708513.1">
    <property type="nucleotide sequence ID" value="NZ_CAWRCI010000014.1"/>
</dbReference>
<keyword evidence="4" id="KW-1003">Cell membrane</keyword>
<dbReference type="EMBL" id="FIZY01000014">
    <property type="protein sequence ID" value="CZF81679.1"/>
    <property type="molecule type" value="Genomic_DNA"/>
</dbReference>
<evidence type="ECO:0000256" key="19">
    <source>
        <dbReference type="PIRSR" id="PIRSR006268-2"/>
    </source>
</evidence>
<dbReference type="GO" id="GO:0046872">
    <property type="term" value="F:metal ion binding"/>
    <property type="evidence" value="ECO:0007669"/>
    <property type="project" value="UniProtKB-UniRule"/>
</dbReference>
<dbReference type="FunFam" id="3.10.520.10:FF:000001">
    <property type="entry name" value="FAD:protein FMN transferase"/>
    <property type="match status" value="1"/>
</dbReference>
<feature type="binding site" evidence="19">
    <location>
        <position position="293"/>
    </location>
    <ligand>
        <name>Mg(2+)</name>
        <dbReference type="ChEBI" id="CHEBI:18420"/>
    </ligand>
</feature>
<evidence type="ECO:0000256" key="17">
    <source>
        <dbReference type="ARBA" id="ARBA00060485"/>
    </source>
</evidence>
<keyword evidence="7 18" id="KW-0808">Transferase</keyword>
<dbReference type="Gene3D" id="3.10.520.10">
    <property type="entry name" value="ApbE-like domains"/>
    <property type="match status" value="1"/>
</dbReference>
<evidence type="ECO:0000256" key="3">
    <source>
        <dbReference type="ARBA" id="ARBA00016337"/>
    </source>
</evidence>
<evidence type="ECO:0000256" key="12">
    <source>
        <dbReference type="ARBA" id="ARBA00023136"/>
    </source>
</evidence>
<evidence type="ECO:0000256" key="15">
    <source>
        <dbReference type="ARBA" id="ARBA00031306"/>
    </source>
</evidence>
<keyword evidence="12" id="KW-0472">Membrane</keyword>
<keyword evidence="11 18" id="KW-0460">Magnesium</keyword>
<feature type="chain" id="PRO_5007229864" description="FAD:protein FMN transferase" evidence="20">
    <location>
        <begin position="20"/>
        <end position="338"/>
    </location>
</feature>
<dbReference type="PIRSF" id="PIRSF006268">
    <property type="entry name" value="ApbE"/>
    <property type="match status" value="1"/>
</dbReference>
<dbReference type="EC" id="2.7.1.180" evidence="2 18"/>
<dbReference type="PROSITE" id="PS51257">
    <property type="entry name" value="PROKAR_LIPOPROTEIN"/>
    <property type="match status" value="1"/>
</dbReference>
<dbReference type="PANTHER" id="PTHR30040:SF2">
    <property type="entry name" value="FAD:PROTEIN FMN TRANSFERASE"/>
    <property type="match status" value="1"/>
</dbReference>
<evidence type="ECO:0000313" key="21">
    <source>
        <dbReference type="EMBL" id="CZF81679.1"/>
    </source>
</evidence>
<evidence type="ECO:0000256" key="10">
    <source>
        <dbReference type="ARBA" id="ARBA00022827"/>
    </source>
</evidence>
<comment type="function">
    <text evidence="20">Flavin transferase that catalyzes the transfer of the FMN moiety of FAD and its covalent binding to the hydroxyl group of a threonine residue in a target flavoprotein.</text>
</comment>
<dbReference type="OrthoDB" id="9778595at2"/>
<keyword evidence="13" id="KW-0564">Palmitate</keyword>
<gene>
    <name evidence="21" type="primary">apbE</name>
    <name evidence="21" type="ORF">GMA8713_01935</name>
</gene>
<evidence type="ECO:0000256" key="9">
    <source>
        <dbReference type="ARBA" id="ARBA00022729"/>
    </source>
</evidence>
<evidence type="ECO:0000256" key="1">
    <source>
        <dbReference type="ARBA" id="ARBA00008282"/>
    </source>
</evidence>
<dbReference type="PANTHER" id="PTHR30040">
    <property type="entry name" value="THIAMINE BIOSYNTHESIS LIPOPROTEIN APBE"/>
    <property type="match status" value="1"/>
</dbReference>
<dbReference type="SUPFAM" id="SSF143631">
    <property type="entry name" value="ApbE-like"/>
    <property type="match status" value="1"/>
</dbReference>
<evidence type="ECO:0000256" key="8">
    <source>
        <dbReference type="ARBA" id="ARBA00022723"/>
    </source>
</evidence>
<dbReference type="AlphaFoldDB" id="A0A128F4J1"/>
<keyword evidence="10 18" id="KW-0274">FAD</keyword>
<organism evidence="21 22">
    <name type="scientific">Grimontia marina</name>
    <dbReference type="NCBI Taxonomy" id="646534"/>
    <lineage>
        <taxon>Bacteria</taxon>
        <taxon>Pseudomonadati</taxon>
        <taxon>Pseudomonadota</taxon>
        <taxon>Gammaproteobacteria</taxon>
        <taxon>Vibrionales</taxon>
        <taxon>Vibrionaceae</taxon>
        <taxon>Grimontia</taxon>
    </lineage>
</organism>
<feature type="binding site" evidence="19">
    <location>
        <position position="289"/>
    </location>
    <ligand>
        <name>Mg(2+)</name>
        <dbReference type="ChEBI" id="CHEBI:18420"/>
    </ligand>
</feature>
<dbReference type="GO" id="GO:0016740">
    <property type="term" value="F:transferase activity"/>
    <property type="evidence" value="ECO:0007669"/>
    <property type="project" value="UniProtKB-UniRule"/>
</dbReference>
<name>A0A128F4J1_9GAMM</name>
<evidence type="ECO:0000256" key="18">
    <source>
        <dbReference type="PIRNR" id="PIRNR006268"/>
    </source>
</evidence>
<evidence type="ECO:0000256" key="4">
    <source>
        <dbReference type="ARBA" id="ARBA00022475"/>
    </source>
</evidence>
<comment type="cofactor">
    <cofactor evidence="19">
        <name>Mg(2+)</name>
        <dbReference type="ChEBI" id="CHEBI:18420"/>
    </cofactor>
    <cofactor evidence="19">
        <name>Mn(2+)</name>
        <dbReference type="ChEBI" id="CHEBI:29035"/>
    </cofactor>
    <text evidence="19">Magnesium. Can also use manganese.</text>
</comment>